<dbReference type="InterPro" id="IPR027798">
    <property type="entry name" value="Ub_Mut7C"/>
</dbReference>
<organism evidence="3 4">
    <name type="scientific">Fervidobacterium nodosum (strain ATCC 35602 / DSM 5306 / Rt17-B1)</name>
    <dbReference type="NCBI Taxonomy" id="381764"/>
    <lineage>
        <taxon>Bacteria</taxon>
        <taxon>Thermotogati</taxon>
        <taxon>Thermotogota</taxon>
        <taxon>Thermotogae</taxon>
        <taxon>Thermotogales</taxon>
        <taxon>Fervidobacteriaceae</taxon>
        <taxon>Fervidobacterium</taxon>
    </lineage>
</organism>
<evidence type="ECO:0000259" key="2">
    <source>
        <dbReference type="Pfam" id="PF14451"/>
    </source>
</evidence>
<reference evidence="3 4" key="1">
    <citation type="submission" date="2007-07" db="EMBL/GenBank/DDBJ databases">
        <title>Complete sequence of Fervidobacterium nodosum Rt17-B1.</title>
        <authorList>
            <consortium name="US DOE Joint Genome Institute"/>
            <person name="Copeland A."/>
            <person name="Lucas S."/>
            <person name="Lapidus A."/>
            <person name="Barry K."/>
            <person name="Glavina del Rio T."/>
            <person name="Dalin E."/>
            <person name="Tice H."/>
            <person name="Pitluck S."/>
            <person name="Saunders E."/>
            <person name="Brettin T."/>
            <person name="Bruce D."/>
            <person name="Detter J.C."/>
            <person name="Han C."/>
            <person name="Schmutz J."/>
            <person name="Larimer F."/>
            <person name="Land M."/>
            <person name="Hauser L."/>
            <person name="Kyrpides N."/>
            <person name="Mikhailova N."/>
            <person name="Nelson K."/>
            <person name="Gogarten J.P."/>
            <person name="Noll K."/>
            <person name="Richardson P."/>
        </authorList>
    </citation>
    <scope>NUCLEOTIDE SEQUENCE [LARGE SCALE GENOMIC DNA]</scope>
    <source>
        <strain evidence="4">ATCC 35602 / DSM 5306 / Rt17-B1</strain>
    </source>
</reference>
<evidence type="ECO:0008006" key="5">
    <source>
        <dbReference type="Google" id="ProtNLM"/>
    </source>
</evidence>
<name>A7HMJ9_FERNB</name>
<dbReference type="eggNOG" id="COG1656">
    <property type="taxonomic scope" value="Bacteria"/>
</dbReference>
<dbReference type="InterPro" id="IPR016155">
    <property type="entry name" value="Mopterin_synth/thiamin_S_b"/>
</dbReference>
<dbReference type="Pfam" id="PF01927">
    <property type="entry name" value="Mut7-C"/>
    <property type="match status" value="1"/>
</dbReference>
<dbReference type="RefSeq" id="WP_011994441.1">
    <property type="nucleotide sequence ID" value="NC_009718.1"/>
</dbReference>
<dbReference type="OrthoDB" id="9797655at2"/>
<dbReference type="PANTHER" id="PTHR39081">
    <property type="entry name" value="MUT7-C DOMAIN-CONTAINING PROTEIN"/>
    <property type="match status" value="1"/>
</dbReference>
<sequence>MRLKVSIRIFGSLSDLTKGVYYFEINPGVGQTIKDCIERLGIPHTEVYFITLNGNFVDFSKIVEDGDFYCVYPHCNLEIDENYSLTPRFKGEPRFVLDIHLGKLSKLLRMFGIYAEYGLVDDFQIVDRAKKIGGIILTRDRKLLMRRDIVYGYIIRSDFPEEQLKEVFEMYELMNWVKPFSRCLECNGELVVVDKESVSGRVPPRVFEMHDEFAMCGNCGKIYWRGTHYEHMAALINEFIKQIQ</sequence>
<dbReference type="SUPFAM" id="SSF54285">
    <property type="entry name" value="MoaD/ThiS"/>
    <property type="match status" value="1"/>
</dbReference>
<dbReference type="AlphaFoldDB" id="A7HMJ9"/>
<dbReference type="KEGG" id="fno:Fnod_1285"/>
<reference evidence="3 4" key="2">
    <citation type="journal article" date="2009" name="Proc. Natl. Acad. Sci. U.S.A.">
        <title>On the chimeric nature, thermophilic origin, and phylogenetic placement of the Thermotogales.</title>
        <authorList>
            <person name="Zhaxybayeva O."/>
            <person name="Swithers K.S."/>
            <person name="Lapierre P."/>
            <person name="Fournier G.P."/>
            <person name="Bickhart D.M."/>
            <person name="DeBoy R.T."/>
            <person name="Nelson K.E."/>
            <person name="Nesbo C.L."/>
            <person name="Doolittle W.F."/>
            <person name="Gogarten J.P."/>
            <person name="Noll K.M."/>
        </authorList>
    </citation>
    <scope>NUCLEOTIDE SEQUENCE [LARGE SCALE GENOMIC DNA]</scope>
    <source>
        <strain evidence="4">ATCC 35602 / DSM 5306 / Rt17-B1</strain>
    </source>
</reference>
<proteinExistence type="predicted"/>
<dbReference type="HOGENOM" id="CLU_074576_0_0_0"/>
<feature type="domain" description="Mut7-C RNAse" evidence="1">
    <location>
        <begin position="93"/>
        <end position="235"/>
    </location>
</feature>
<feature type="domain" description="Ubiquitin Mut7-C" evidence="2">
    <location>
        <begin position="31"/>
        <end position="74"/>
    </location>
</feature>
<protein>
    <recommendedName>
        <fullName evidence="5">Twitching motility protein PilT</fullName>
    </recommendedName>
</protein>
<keyword evidence="4" id="KW-1185">Reference proteome</keyword>
<dbReference type="EMBL" id="CP000771">
    <property type="protein sequence ID" value="ABS61132.1"/>
    <property type="molecule type" value="Genomic_DNA"/>
</dbReference>
<dbReference type="InterPro" id="IPR002782">
    <property type="entry name" value="Mut7-C_RNAse_dom"/>
</dbReference>
<evidence type="ECO:0000313" key="3">
    <source>
        <dbReference type="EMBL" id="ABS61132.1"/>
    </source>
</evidence>
<dbReference type="Pfam" id="PF14451">
    <property type="entry name" value="Ub-Mut7C"/>
    <property type="match status" value="1"/>
</dbReference>
<dbReference type="PANTHER" id="PTHR39081:SF1">
    <property type="entry name" value="MUT7-C RNASE DOMAIN-CONTAINING PROTEIN"/>
    <property type="match status" value="1"/>
</dbReference>
<dbReference type="STRING" id="381764.Fnod_1285"/>
<gene>
    <name evidence="3" type="ordered locus">Fnod_1285</name>
</gene>
<accession>A7HMJ9</accession>
<dbReference type="Proteomes" id="UP000002415">
    <property type="component" value="Chromosome"/>
</dbReference>
<evidence type="ECO:0000313" key="4">
    <source>
        <dbReference type="Proteomes" id="UP000002415"/>
    </source>
</evidence>
<evidence type="ECO:0000259" key="1">
    <source>
        <dbReference type="Pfam" id="PF01927"/>
    </source>
</evidence>